<name>A0AA86JGW4_9BURK</name>
<gene>
    <name evidence="2" type="ORF">RGQ30_23870</name>
</gene>
<keyword evidence="3" id="KW-1185">Reference proteome</keyword>
<evidence type="ECO:0000313" key="3">
    <source>
        <dbReference type="Proteomes" id="UP001329151"/>
    </source>
</evidence>
<feature type="chain" id="PRO_5041657153" evidence="1">
    <location>
        <begin position="23"/>
        <end position="64"/>
    </location>
</feature>
<keyword evidence="1" id="KW-0732">Signal</keyword>
<reference evidence="2 3" key="1">
    <citation type="submission" date="2023-10" db="EMBL/GenBank/DDBJ databases">
        <title>Complete Genome Sequence of Limnobacter thiooxidans CS-K2T, Isolated from freshwater lake sediments in Bavaria, Germany.</title>
        <authorList>
            <person name="Naruki M."/>
            <person name="Watanabe A."/>
            <person name="Warashina T."/>
            <person name="Morita T."/>
            <person name="Arakawa K."/>
        </authorList>
    </citation>
    <scope>NUCLEOTIDE SEQUENCE [LARGE SCALE GENOMIC DNA]</scope>
    <source>
        <strain evidence="2 3">CS-K2</strain>
    </source>
</reference>
<dbReference type="AlphaFoldDB" id="A0AA86JGW4"/>
<protein>
    <submittedName>
        <fullName evidence="2">Uncharacterized protein</fullName>
    </submittedName>
</protein>
<sequence length="64" mass="6483">MNTLTNVCIALTLGTASTVTFAAKSGMPDKNCTTQPKNVTSEPAVTAGNQDAVLSAIAKAMRGV</sequence>
<evidence type="ECO:0000313" key="2">
    <source>
        <dbReference type="EMBL" id="BET26886.1"/>
    </source>
</evidence>
<dbReference type="Proteomes" id="UP001329151">
    <property type="component" value="Chromosome"/>
</dbReference>
<organism evidence="2 3">
    <name type="scientific">Limnobacter thiooxidans</name>
    <dbReference type="NCBI Taxonomy" id="131080"/>
    <lineage>
        <taxon>Bacteria</taxon>
        <taxon>Pseudomonadati</taxon>
        <taxon>Pseudomonadota</taxon>
        <taxon>Betaproteobacteria</taxon>
        <taxon>Burkholderiales</taxon>
        <taxon>Burkholderiaceae</taxon>
        <taxon>Limnobacter</taxon>
    </lineage>
</organism>
<dbReference type="RefSeq" id="WP_130557984.1">
    <property type="nucleotide sequence ID" value="NZ_AP028947.1"/>
</dbReference>
<dbReference type="EMBL" id="AP028947">
    <property type="protein sequence ID" value="BET26886.1"/>
    <property type="molecule type" value="Genomic_DNA"/>
</dbReference>
<evidence type="ECO:0000256" key="1">
    <source>
        <dbReference type="SAM" id="SignalP"/>
    </source>
</evidence>
<dbReference type="KEGG" id="lto:RGQ30_23870"/>
<feature type="signal peptide" evidence="1">
    <location>
        <begin position="1"/>
        <end position="22"/>
    </location>
</feature>
<proteinExistence type="predicted"/>
<accession>A0AA86JGW4</accession>